<evidence type="ECO:0000313" key="1">
    <source>
        <dbReference type="EMBL" id="CAG8837381.1"/>
    </source>
</evidence>
<accession>A0ABN7WPB4</accession>
<feature type="non-terminal residue" evidence="1">
    <location>
        <position position="1"/>
    </location>
</feature>
<dbReference type="EMBL" id="CAJVQB010055752">
    <property type="protein sequence ID" value="CAG8837381.1"/>
    <property type="molecule type" value="Genomic_DNA"/>
</dbReference>
<name>A0ABN7WPB4_GIGMA</name>
<proteinExistence type="predicted"/>
<organism evidence="1 2">
    <name type="scientific">Gigaspora margarita</name>
    <dbReference type="NCBI Taxonomy" id="4874"/>
    <lineage>
        <taxon>Eukaryota</taxon>
        <taxon>Fungi</taxon>
        <taxon>Fungi incertae sedis</taxon>
        <taxon>Mucoromycota</taxon>
        <taxon>Glomeromycotina</taxon>
        <taxon>Glomeromycetes</taxon>
        <taxon>Diversisporales</taxon>
        <taxon>Gigasporaceae</taxon>
        <taxon>Gigaspora</taxon>
    </lineage>
</organism>
<gene>
    <name evidence="1" type="ORF">GMARGA_LOCUS33472</name>
</gene>
<keyword evidence="2" id="KW-1185">Reference proteome</keyword>
<comment type="caution">
    <text evidence="1">The sequence shown here is derived from an EMBL/GenBank/DDBJ whole genome shotgun (WGS) entry which is preliminary data.</text>
</comment>
<evidence type="ECO:0000313" key="2">
    <source>
        <dbReference type="Proteomes" id="UP000789901"/>
    </source>
</evidence>
<reference evidence="1 2" key="1">
    <citation type="submission" date="2021-06" db="EMBL/GenBank/DDBJ databases">
        <authorList>
            <person name="Kallberg Y."/>
            <person name="Tangrot J."/>
            <person name="Rosling A."/>
        </authorList>
    </citation>
    <scope>NUCLEOTIDE SEQUENCE [LARGE SCALE GENOMIC DNA]</scope>
    <source>
        <strain evidence="1 2">120-4 pot B 10/14</strain>
    </source>
</reference>
<dbReference type="Proteomes" id="UP000789901">
    <property type="component" value="Unassembled WGS sequence"/>
</dbReference>
<protein>
    <submittedName>
        <fullName evidence="1">31318_t:CDS:1</fullName>
    </submittedName>
</protein>
<sequence length="189" mass="21882">LNSTEKAFTWTNSSSSTRIDQLWAFNDLFLGLLAADIIEIDTLIKSVYDIVLASFDLIHLTSNYNLAKIKKNQAKRTIFLYDETKELDFNIILQSEYWSDEVLDDLKGWCEMIDGNQEKMLASLFDKPFSKIKIDQLLTEDKKARHLWTEQDDINMRQKISLRTTLAKKAKTDTHLLKTGLLVQTQTTN</sequence>